<dbReference type="EMBL" id="FNGE01000001">
    <property type="protein sequence ID" value="SDK56848.1"/>
    <property type="molecule type" value="Genomic_DNA"/>
</dbReference>
<dbReference type="Proteomes" id="UP000199555">
    <property type="component" value="Unassembled WGS sequence"/>
</dbReference>
<dbReference type="SUPFAM" id="SSF50998">
    <property type="entry name" value="Quinoprotein alcohol dehydrogenase-like"/>
    <property type="match status" value="1"/>
</dbReference>
<feature type="compositionally biased region" description="Basic and acidic residues" evidence="1">
    <location>
        <begin position="17"/>
        <end position="26"/>
    </location>
</feature>
<dbReference type="InterPro" id="IPR011047">
    <property type="entry name" value="Quinoprotein_ADH-like_sf"/>
</dbReference>
<evidence type="ECO:0000259" key="2">
    <source>
        <dbReference type="Pfam" id="PF01011"/>
    </source>
</evidence>
<dbReference type="InterPro" id="IPR002372">
    <property type="entry name" value="PQQ_rpt_dom"/>
</dbReference>
<feature type="region of interest" description="Disordered" evidence="1">
    <location>
        <begin position="1"/>
        <end position="39"/>
    </location>
</feature>
<dbReference type="STRING" id="525640.SAMN04487971_101385"/>
<feature type="domain" description="Pyrrolo-quinoline quinone repeat" evidence="2">
    <location>
        <begin position="17"/>
        <end position="136"/>
    </location>
</feature>
<feature type="compositionally biased region" description="Polar residues" evidence="1">
    <location>
        <begin position="1"/>
        <end position="16"/>
    </location>
</feature>
<accession>A0A1G9CYT7</accession>
<keyword evidence="4" id="KW-1185">Reference proteome</keyword>
<evidence type="ECO:0000313" key="4">
    <source>
        <dbReference type="Proteomes" id="UP000199555"/>
    </source>
</evidence>
<gene>
    <name evidence="3" type="ORF">SAMN04487971_101385</name>
</gene>
<sequence length="154" mass="16320">MARAISPSTRSIGRTTSLERAREYRTSDMPAPDSEGEYAAETTPLKIGDDLLLCSAMGDIIAMDAATGLQEWHFKAGVSEDAIPYSASCRGVAYYADPAADRFALCAERVLAGTLDVRLIAVDARTGRSARASARTGRSISSAAWATRCRAGSP</sequence>
<protein>
    <submittedName>
        <fullName evidence="3">Quinoprotein glucose dehydrogenase</fullName>
    </submittedName>
</protein>
<dbReference type="Gene3D" id="2.140.10.10">
    <property type="entry name" value="Quinoprotein alcohol dehydrogenase-like superfamily"/>
    <property type="match status" value="1"/>
</dbReference>
<dbReference type="Pfam" id="PF01011">
    <property type="entry name" value="PQQ"/>
    <property type="match status" value="1"/>
</dbReference>
<reference evidence="4" key="1">
    <citation type="submission" date="2016-10" db="EMBL/GenBank/DDBJ databases">
        <authorList>
            <person name="Varghese N."/>
            <person name="Submissions S."/>
        </authorList>
    </citation>
    <scope>NUCLEOTIDE SEQUENCE [LARGE SCALE GENOMIC DNA]</scope>
    <source>
        <strain evidence="4">CGMCC 1.7655</strain>
    </source>
</reference>
<organism evidence="3 4">
    <name type="scientific">Paracoccus chinensis</name>
    <dbReference type="NCBI Taxonomy" id="525640"/>
    <lineage>
        <taxon>Bacteria</taxon>
        <taxon>Pseudomonadati</taxon>
        <taxon>Pseudomonadota</taxon>
        <taxon>Alphaproteobacteria</taxon>
        <taxon>Rhodobacterales</taxon>
        <taxon>Paracoccaceae</taxon>
        <taxon>Paracoccus</taxon>
    </lineage>
</organism>
<evidence type="ECO:0000256" key="1">
    <source>
        <dbReference type="SAM" id="MobiDB-lite"/>
    </source>
</evidence>
<dbReference type="AlphaFoldDB" id="A0A1G9CYT7"/>
<name>A0A1G9CYT7_9RHOB</name>
<proteinExistence type="predicted"/>
<evidence type="ECO:0000313" key="3">
    <source>
        <dbReference type="EMBL" id="SDK56848.1"/>
    </source>
</evidence>